<sequence length="107" mass="12051">MLKNYLWTIWQCANEERTDGDNLTGDMEIAPNLFVEGIKGNPQHQYKALAEIDVPAAKAKWEALDAAAQAKEYDEVGKIIDRNYKALCAAFAEGNREKFRAIVLFNS</sequence>
<gene>
    <name evidence="1" type="ORF">IAA83_10400</name>
</gene>
<evidence type="ECO:0000313" key="2">
    <source>
        <dbReference type="Proteomes" id="UP000886741"/>
    </source>
</evidence>
<protein>
    <submittedName>
        <fullName evidence="1">Uncharacterized protein</fullName>
    </submittedName>
</protein>
<dbReference type="Proteomes" id="UP000886741">
    <property type="component" value="Unassembled WGS sequence"/>
</dbReference>
<reference evidence="1" key="1">
    <citation type="submission" date="2020-10" db="EMBL/GenBank/DDBJ databases">
        <authorList>
            <person name="Gilroy R."/>
        </authorList>
    </citation>
    <scope>NUCLEOTIDE SEQUENCE</scope>
    <source>
        <strain evidence="1">ChiBcec16-1751</strain>
    </source>
</reference>
<comment type="caution">
    <text evidence="1">The sequence shown here is derived from an EMBL/GenBank/DDBJ whole genome shotgun (WGS) entry which is preliminary data.</text>
</comment>
<organism evidence="1 2">
    <name type="scientific">Candidatus Avoscillospira avistercoris</name>
    <dbReference type="NCBI Taxonomy" id="2840707"/>
    <lineage>
        <taxon>Bacteria</taxon>
        <taxon>Bacillati</taxon>
        <taxon>Bacillota</taxon>
        <taxon>Clostridia</taxon>
        <taxon>Eubacteriales</taxon>
        <taxon>Oscillospiraceae</taxon>
        <taxon>Oscillospiraceae incertae sedis</taxon>
        <taxon>Candidatus Avoscillospira</taxon>
    </lineage>
</organism>
<proteinExistence type="predicted"/>
<accession>A0A9D1FB09</accession>
<reference evidence="1" key="2">
    <citation type="journal article" date="2021" name="PeerJ">
        <title>Extensive microbial diversity within the chicken gut microbiome revealed by metagenomics and culture.</title>
        <authorList>
            <person name="Gilroy R."/>
            <person name="Ravi A."/>
            <person name="Getino M."/>
            <person name="Pursley I."/>
            <person name="Horton D.L."/>
            <person name="Alikhan N.F."/>
            <person name="Baker D."/>
            <person name="Gharbi K."/>
            <person name="Hall N."/>
            <person name="Watson M."/>
            <person name="Adriaenssens E.M."/>
            <person name="Foster-Nyarko E."/>
            <person name="Jarju S."/>
            <person name="Secka A."/>
            <person name="Antonio M."/>
            <person name="Oren A."/>
            <person name="Chaudhuri R.R."/>
            <person name="La Ragione R."/>
            <person name="Hildebrand F."/>
            <person name="Pallen M.J."/>
        </authorList>
    </citation>
    <scope>NUCLEOTIDE SEQUENCE</scope>
    <source>
        <strain evidence="1">ChiBcec16-1751</strain>
    </source>
</reference>
<dbReference type="AlphaFoldDB" id="A0A9D1FB09"/>
<name>A0A9D1FB09_9FIRM</name>
<evidence type="ECO:0000313" key="1">
    <source>
        <dbReference type="EMBL" id="HIS65757.1"/>
    </source>
</evidence>
<dbReference type="EMBL" id="DVJJ01000161">
    <property type="protein sequence ID" value="HIS65757.1"/>
    <property type="molecule type" value="Genomic_DNA"/>
</dbReference>